<accession>A0A6C0K5B0</accession>
<proteinExistence type="predicted"/>
<dbReference type="AlphaFoldDB" id="A0A6C0K5B0"/>
<reference evidence="1" key="1">
    <citation type="journal article" date="2020" name="Nature">
        <title>Giant virus diversity and host interactions through global metagenomics.</title>
        <authorList>
            <person name="Schulz F."/>
            <person name="Roux S."/>
            <person name="Paez-Espino D."/>
            <person name="Jungbluth S."/>
            <person name="Walsh D.A."/>
            <person name="Denef V.J."/>
            <person name="McMahon K.D."/>
            <person name="Konstantinidis K.T."/>
            <person name="Eloe-Fadrosh E.A."/>
            <person name="Kyrpides N.C."/>
            <person name="Woyke T."/>
        </authorList>
    </citation>
    <scope>NUCLEOTIDE SEQUENCE</scope>
    <source>
        <strain evidence="1">GVMAG-S-1101172-89</strain>
    </source>
</reference>
<organism evidence="1">
    <name type="scientific">viral metagenome</name>
    <dbReference type="NCBI Taxonomy" id="1070528"/>
    <lineage>
        <taxon>unclassified sequences</taxon>
        <taxon>metagenomes</taxon>
        <taxon>organismal metagenomes</taxon>
    </lineage>
</organism>
<name>A0A6C0K5B0_9ZZZZ</name>
<protein>
    <submittedName>
        <fullName evidence="1">Uncharacterized protein</fullName>
    </submittedName>
</protein>
<evidence type="ECO:0000313" key="1">
    <source>
        <dbReference type="EMBL" id="QHU12633.1"/>
    </source>
</evidence>
<sequence length="78" mass="8375">MAKRGTRKAGRGVASRIFTPVGVAVNTASVIVKNVFKGAKKVGSHAVRGTNKIINSVTSSIKNRCPGRRRGSTRRRKN</sequence>
<dbReference type="EMBL" id="MN740808">
    <property type="protein sequence ID" value="QHU12633.1"/>
    <property type="molecule type" value="Genomic_DNA"/>
</dbReference>